<dbReference type="RefSeq" id="WP_063155403.1">
    <property type="nucleotide sequence ID" value="NZ_AP022508.1"/>
</dbReference>
<gene>
    <name evidence="1" type="ORF">SAMEA2273372_03526</name>
</gene>
<accession>A0A822X0V3</accession>
<dbReference type="AlphaFoldDB" id="A0A822X0V3"/>
<evidence type="ECO:0008006" key="3">
    <source>
        <dbReference type="Google" id="ProtNLM"/>
    </source>
</evidence>
<protein>
    <recommendedName>
        <fullName evidence="3">Type II secretion system protein</fullName>
    </recommendedName>
</protein>
<dbReference type="Proteomes" id="UP000076063">
    <property type="component" value="Unassembled WGS sequence"/>
</dbReference>
<evidence type="ECO:0000313" key="1">
    <source>
        <dbReference type="EMBL" id="CZX88974.1"/>
    </source>
</evidence>
<organism evidence="1 2">
    <name type="scientific">Enterobacter bugandensis</name>
    <dbReference type="NCBI Taxonomy" id="881260"/>
    <lineage>
        <taxon>Bacteria</taxon>
        <taxon>Pseudomonadati</taxon>
        <taxon>Pseudomonadota</taxon>
        <taxon>Gammaproteobacteria</taxon>
        <taxon>Enterobacterales</taxon>
        <taxon>Enterobacteriaceae</taxon>
        <taxon>Enterobacter</taxon>
    </lineage>
</organism>
<reference evidence="1 2" key="1">
    <citation type="submission" date="2016-03" db="EMBL/GenBank/DDBJ databases">
        <authorList>
            <consortium name="Pathogen Informatics"/>
        </authorList>
    </citation>
    <scope>NUCLEOTIDE SEQUENCE [LARGE SCALE GENOMIC DNA]</scope>
    <source>
        <strain evidence="2">e1527</strain>
    </source>
</reference>
<name>A0A822X0V3_9ENTR</name>
<dbReference type="EMBL" id="FJZI01000008">
    <property type="protein sequence ID" value="CZX88974.1"/>
    <property type="molecule type" value="Genomic_DNA"/>
</dbReference>
<evidence type="ECO:0000313" key="2">
    <source>
        <dbReference type="Proteomes" id="UP000076063"/>
    </source>
</evidence>
<comment type="caution">
    <text evidence="1">The sequence shown here is derived from an EMBL/GenBank/DDBJ whole genome shotgun (WGS) entry which is preliminary data.</text>
</comment>
<sequence length="162" mass="18551">MRSIKQQGGFTYLLLLIALSTLALSLLKSRDEVLMRYQAQQEAELLFRGEQIRAAIQAYRGNGDGCFPVRFEQLLIDKRGRKPLYHLRQHYADPLTGSKNWGMILDPQGRWIGVRSLGKGTPRKKVGFRHDPKQFAKAKTYYDWKFQVESDPQAPLPAACGR</sequence>
<proteinExistence type="predicted"/>